<dbReference type="GeneID" id="36381507"/>
<dbReference type="RefSeq" id="XP_024508337.1">
    <property type="nucleotide sequence ID" value="XM_024655023.1"/>
</dbReference>
<keyword evidence="3" id="KW-1185">Reference proteome</keyword>
<organism evidence="2">
    <name type="scientific">Strongyloides ratti</name>
    <name type="common">Parasitic roundworm</name>
    <dbReference type="NCBI Taxonomy" id="34506"/>
    <lineage>
        <taxon>Eukaryota</taxon>
        <taxon>Metazoa</taxon>
        <taxon>Ecdysozoa</taxon>
        <taxon>Nematoda</taxon>
        <taxon>Chromadorea</taxon>
        <taxon>Rhabditida</taxon>
        <taxon>Tylenchina</taxon>
        <taxon>Panagrolaimomorpha</taxon>
        <taxon>Strongyloidoidea</taxon>
        <taxon>Strongyloididae</taxon>
        <taxon>Strongyloides</taxon>
    </lineage>
</organism>
<feature type="transmembrane region" description="Helical" evidence="1">
    <location>
        <begin position="20"/>
        <end position="39"/>
    </location>
</feature>
<keyword evidence="1" id="KW-0812">Transmembrane</keyword>
<evidence type="ECO:0000313" key="3">
    <source>
        <dbReference type="Proteomes" id="UP000035682"/>
    </source>
</evidence>
<evidence type="ECO:0000313" key="4">
    <source>
        <dbReference type="WBParaSite" id="SRAE_2000378900.1"/>
    </source>
</evidence>
<gene>
    <name evidence="2 4 5" type="ORF">SRAE_2000378900</name>
</gene>
<evidence type="ECO:0000313" key="2">
    <source>
        <dbReference type="EMBL" id="CEF69137.1"/>
    </source>
</evidence>
<evidence type="ECO:0000256" key="1">
    <source>
        <dbReference type="SAM" id="Phobius"/>
    </source>
</evidence>
<name>A0A090LH84_STRRB</name>
<protein>
    <submittedName>
        <fullName evidence="2 4">Uncharacterized protein</fullName>
    </submittedName>
</protein>
<dbReference type="EMBL" id="LN609529">
    <property type="protein sequence ID" value="CEF69137.1"/>
    <property type="molecule type" value="Genomic_DNA"/>
</dbReference>
<keyword evidence="1" id="KW-1133">Transmembrane helix</keyword>
<dbReference type="Proteomes" id="UP000035682">
    <property type="component" value="Unplaced"/>
</dbReference>
<proteinExistence type="predicted"/>
<evidence type="ECO:0000313" key="5">
    <source>
        <dbReference type="WormBase" id="SRAE_2000378900"/>
    </source>
</evidence>
<dbReference type="AlphaFoldDB" id="A0A090LH84"/>
<sequence length="161" mass="18285">MIYLILSMTTAFWLLPNEIFSLFYCIIVIVVVTFITLDCSKNVDLVAKKNKAASECTTSKGEKLSKLPTRNLPDHLLLDAMETCRKNSNEKNVKKPIKSEKIVSSYATKEFGNVDLKKESNKETNKNDIITDKKNEVTAAVVKDDKTYVDLARLKNLEKMF</sequence>
<keyword evidence="1" id="KW-0472">Membrane</keyword>
<reference evidence="4" key="2">
    <citation type="submission" date="2020-12" db="UniProtKB">
        <authorList>
            <consortium name="WormBaseParasite"/>
        </authorList>
    </citation>
    <scope>IDENTIFICATION</scope>
</reference>
<accession>A0A090LH84</accession>
<dbReference type="WBParaSite" id="SRAE_2000378900.1">
    <property type="protein sequence ID" value="SRAE_2000378900.1"/>
    <property type="gene ID" value="WBGene00264014"/>
</dbReference>
<reference evidence="2 3" key="1">
    <citation type="submission" date="2014-09" db="EMBL/GenBank/DDBJ databases">
        <authorList>
            <person name="Martin A.A."/>
        </authorList>
    </citation>
    <scope>NUCLEOTIDE SEQUENCE</scope>
    <source>
        <strain evidence="3">ED321</strain>
        <strain evidence="2">ED321 Heterogonic</strain>
    </source>
</reference>
<dbReference type="WormBase" id="SRAE_2000378900">
    <property type="protein sequence ID" value="SRP04383"/>
    <property type="gene ID" value="WBGene00264014"/>
</dbReference>
<dbReference type="CTD" id="36381507"/>